<evidence type="ECO:0000313" key="3">
    <source>
        <dbReference type="Proteomes" id="UP000324222"/>
    </source>
</evidence>
<dbReference type="Proteomes" id="UP000324222">
    <property type="component" value="Unassembled WGS sequence"/>
</dbReference>
<sequence>MKSTDTSECKKKKEESKSATSLPVPQFSPAGRQVRGAAAHPGGLVRMARAAAIQRGITRKTAPSNDL</sequence>
<reference evidence="2 3" key="1">
    <citation type="submission" date="2019-05" db="EMBL/GenBank/DDBJ databases">
        <title>Another draft genome of Portunus trituberculatus and its Hox gene families provides insights of decapod evolution.</title>
        <authorList>
            <person name="Jeong J.-H."/>
            <person name="Song I."/>
            <person name="Kim S."/>
            <person name="Choi T."/>
            <person name="Kim D."/>
            <person name="Ryu S."/>
            <person name="Kim W."/>
        </authorList>
    </citation>
    <scope>NUCLEOTIDE SEQUENCE [LARGE SCALE GENOMIC DNA]</scope>
    <source>
        <tissue evidence="2">Muscle</tissue>
    </source>
</reference>
<name>A0A5B7JG43_PORTR</name>
<feature type="region of interest" description="Disordered" evidence="1">
    <location>
        <begin position="1"/>
        <end position="42"/>
    </location>
</feature>
<protein>
    <submittedName>
        <fullName evidence="2">Uncharacterized protein</fullName>
    </submittedName>
</protein>
<dbReference type="AlphaFoldDB" id="A0A5B7JG43"/>
<gene>
    <name evidence="2" type="ORF">E2C01_092288</name>
</gene>
<comment type="caution">
    <text evidence="2">The sequence shown here is derived from an EMBL/GenBank/DDBJ whole genome shotgun (WGS) entry which is preliminary data.</text>
</comment>
<evidence type="ECO:0000256" key="1">
    <source>
        <dbReference type="SAM" id="MobiDB-lite"/>
    </source>
</evidence>
<dbReference type="EMBL" id="VSRR010108210">
    <property type="protein sequence ID" value="MPC97001.1"/>
    <property type="molecule type" value="Genomic_DNA"/>
</dbReference>
<proteinExistence type="predicted"/>
<organism evidence="2 3">
    <name type="scientific">Portunus trituberculatus</name>
    <name type="common">Swimming crab</name>
    <name type="synonym">Neptunus trituberculatus</name>
    <dbReference type="NCBI Taxonomy" id="210409"/>
    <lineage>
        <taxon>Eukaryota</taxon>
        <taxon>Metazoa</taxon>
        <taxon>Ecdysozoa</taxon>
        <taxon>Arthropoda</taxon>
        <taxon>Crustacea</taxon>
        <taxon>Multicrustacea</taxon>
        <taxon>Malacostraca</taxon>
        <taxon>Eumalacostraca</taxon>
        <taxon>Eucarida</taxon>
        <taxon>Decapoda</taxon>
        <taxon>Pleocyemata</taxon>
        <taxon>Brachyura</taxon>
        <taxon>Eubrachyura</taxon>
        <taxon>Portunoidea</taxon>
        <taxon>Portunidae</taxon>
        <taxon>Portuninae</taxon>
        <taxon>Portunus</taxon>
    </lineage>
</organism>
<accession>A0A5B7JG43</accession>
<evidence type="ECO:0000313" key="2">
    <source>
        <dbReference type="EMBL" id="MPC97001.1"/>
    </source>
</evidence>
<keyword evidence="3" id="KW-1185">Reference proteome</keyword>
<feature type="compositionally biased region" description="Basic and acidic residues" evidence="1">
    <location>
        <begin position="1"/>
        <end position="17"/>
    </location>
</feature>